<protein>
    <submittedName>
        <fullName evidence="1">Uncharacterized protein</fullName>
    </submittedName>
</protein>
<keyword evidence="2" id="KW-1185">Reference proteome</keyword>
<comment type="caution">
    <text evidence="1">The sequence shown here is derived from an EMBL/GenBank/DDBJ whole genome shotgun (WGS) entry which is preliminary data.</text>
</comment>
<dbReference type="EMBL" id="QCYH01000006">
    <property type="protein sequence ID" value="PVA09842.1"/>
    <property type="molecule type" value="Genomic_DNA"/>
</dbReference>
<dbReference type="Proteomes" id="UP000244446">
    <property type="component" value="Unassembled WGS sequence"/>
</dbReference>
<sequence length="574" mass="62327">MADMTILEAMNWIQSNPNSLGDVYGQLYTVQTGLNQDLDDPYLQGQRDYLVGEVQAAKDEQQQEAFDSGEFGAAACDCEPGEPCCMRAFKVHDSAAPSRKIDWRLAEGAPEKLFMITKEATGGRASANVTVEYEEWETCKLGLKDKPRIFAYGFHDDDTECFQEKRAEKTVTTPLQLPVFNLPFFPTELLQVIWIIQVMMRAATFDEDELPSIYSAQCSDPRGYPIKIVRQGPVNTPIFAFIDKINNAMKGLADECRSKPFEPSVLAPSTFSYQSSLKLEFSVEVLAPTMELKGKGGSPNLELTLNPFGLSFGPAVTGTVDLLDLFLSRIPYGPDIRNRLAHPGGVVSASAECSLTVRGAGLAKLEVLNGATIEIGSAEGWEAEFGKMDTRYAGELKLTGSLKACARLDLRTWFFDASASAGAEVSTGWQFGGRANDRADGTVKWEEIYHFQGILLKAYASVAAGTDTGRGKDRRVSGHVLPAAGRRDESLPPDGHPLLTRFQPGGAARCAPDARRCNKAPPFPAGPCSSAPAGARGMSQCVSTRARKLCVRSFWGLSNTASGLPCSTISPLWI</sequence>
<proteinExistence type="predicted"/>
<gene>
    <name evidence="1" type="ORF">DC366_12050</name>
</gene>
<dbReference type="RefSeq" id="WP_108692465.1">
    <property type="nucleotide sequence ID" value="NZ_QCYH01000006.1"/>
</dbReference>
<accession>A0A2T7G5Z5</accession>
<evidence type="ECO:0000313" key="2">
    <source>
        <dbReference type="Proteomes" id="UP000244446"/>
    </source>
</evidence>
<evidence type="ECO:0000313" key="1">
    <source>
        <dbReference type="EMBL" id="PVA09842.1"/>
    </source>
</evidence>
<reference evidence="1 2" key="1">
    <citation type="submission" date="2018-04" db="EMBL/GenBank/DDBJ databases">
        <title>Pelagivirga bohaiensis gen. nov., sp. nov., a bacterium isolated from the Bohai Sea.</title>
        <authorList>
            <person name="Ji X."/>
        </authorList>
    </citation>
    <scope>NUCLEOTIDE SEQUENCE [LARGE SCALE GENOMIC DNA]</scope>
    <source>
        <strain evidence="1 2">BH-SD19</strain>
    </source>
</reference>
<organism evidence="1 2">
    <name type="scientific">Pelagivirga sediminicola</name>
    <dbReference type="NCBI Taxonomy" id="2170575"/>
    <lineage>
        <taxon>Bacteria</taxon>
        <taxon>Pseudomonadati</taxon>
        <taxon>Pseudomonadota</taxon>
        <taxon>Alphaproteobacteria</taxon>
        <taxon>Rhodobacterales</taxon>
        <taxon>Paracoccaceae</taxon>
        <taxon>Pelagivirga</taxon>
    </lineage>
</organism>
<name>A0A2T7G5Z5_9RHOB</name>
<dbReference type="AlphaFoldDB" id="A0A2T7G5Z5"/>
<dbReference type="OrthoDB" id="7751948at2"/>